<feature type="transmembrane region" description="Helical" evidence="7">
    <location>
        <begin position="178"/>
        <end position="197"/>
    </location>
</feature>
<protein>
    <submittedName>
        <fullName evidence="9">Peptide/nickel transport system permease protein</fullName>
    </submittedName>
</protein>
<gene>
    <name evidence="9" type="ORF">SAMN04488026_10466</name>
</gene>
<dbReference type="STRING" id="571298.SAMN04488026_10466"/>
<evidence type="ECO:0000256" key="2">
    <source>
        <dbReference type="ARBA" id="ARBA00022448"/>
    </source>
</evidence>
<feature type="transmembrane region" description="Helical" evidence="7">
    <location>
        <begin position="241"/>
        <end position="263"/>
    </location>
</feature>
<dbReference type="AlphaFoldDB" id="A0A1G9D6Z7"/>
<dbReference type="RefSeq" id="WP_093160279.1">
    <property type="nucleotide sequence ID" value="NZ_FNEK01000046.1"/>
</dbReference>
<keyword evidence="5 7" id="KW-1133">Transmembrane helix</keyword>
<sequence>MMLRVIGIRLLGMATVLLAVSALVFAFGALIPGDLTSVIVGQEGATEEQFEEVRRKLGLDKPLVVQYFFWLTNALQGDFGTSPITGRTVAADLLQQIPVSLELALLTLLVSTLIGLPAGIVAAVHANKRLDILIRTSLLVTFSVPIFVIGILLLLVGSRWAPDLFRVSFTPWAEDPMMHIRSMAMPLLTIAFPITAMTMQMTRGAMLEVLHSHYVVTARAVGVREKRIEYLHALRNALPPIVTFIGFQLGILLGGLIVVEQIFSLPGLGRGMLEAINTRDYPMVSATTLVFATAFVIINALVDMLYPLLDPRQRGR</sequence>
<evidence type="ECO:0000256" key="7">
    <source>
        <dbReference type="RuleBase" id="RU363032"/>
    </source>
</evidence>
<dbReference type="Gene3D" id="1.10.3720.10">
    <property type="entry name" value="MetI-like"/>
    <property type="match status" value="1"/>
</dbReference>
<proteinExistence type="inferred from homology"/>
<feature type="transmembrane region" description="Helical" evidence="7">
    <location>
        <begin position="283"/>
        <end position="306"/>
    </location>
</feature>
<keyword evidence="6 7" id="KW-0472">Membrane</keyword>
<dbReference type="CDD" id="cd06261">
    <property type="entry name" value="TM_PBP2"/>
    <property type="match status" value="1"/>
</dbReference>
<dbReference type="EMBL" id="FNEK01000046">
    <property type="protein sequence ID" value="SDK59657.1"/>
    <property type="molecule type" value="Genomic_DNA"/>
</dbReference>
<evidence type="ECO:0000256" key="6">
    <source>
        <dbReference type="ARBA" id="ARBA00023136"/>
    </source>
</evidence>
<dbReference type="Pfam" id="PF19300">
    <property type="entry name" value="BPD_transp_1_N"/>
    <property type="match status" value="1"/>
</dbReference>
<dbReference type="GO" id="GO:0055085">
    <property type="term" value="P:transmembrane transport"/>
    <property type="evidence" value="ECO:0007669"/>
    <property type="project" value="InterPro"/>
</dbReference>
<evidence type="ECO:0000313" key="10">
    <source>
        <dbReference type="Proteomes" id="UP000199382"/>
    </source>
</evidence>
<keyword evidence="2 7" id="KW-0813">Transport</keyword>
<dbReference type="PANTHER" id="PTHR43163:SF6">
    <property type="entry name" value="DIPEPTIDE TRANSPORT SYSTEM PERMEASE PROTEIN DPPB-RELATED"/>
    <property type="match status" value="1"/>
</dbReference>
<name>A0A1G9D6Z7_9RHOB</name>
<dbReference type="Proteomes" id="UP000199382">
    <property type="component" value="Unassembled WGS sequence"/>
</dbReference>
<dbReference type="InterPro" id="IPR000515">
    <property type="entry name" value="MetI-like"/>
</dbReference>
<reference evidence="9 10" key="1">
    <citation type="submission" date="2016-10" db="EMBL/GenBank/DDBJ databases">
        <authorList>
            <person name="de Groot N.N."/>
        </authorList>
    </citation>
    <scope>NUCLEOTIDE SEQUENCE [LARGE SCALE GENOMIC DNA]</scope>
    <source>
        <strain evidence="9 10">DSM 25294</strain>
    </source>
</reference>
<evidence type="ECO:0000256" key="5">
    <source>
        <dbReference type="ARBA" id="ARBA00022989"/>
    </source>
</evidence>
<dbReference type="PANTHER" id="PTHR43163">
    <property type="entry name" value="DIPEPTIDE TRANSPORT SYSTEM PERMEASE PROTEIN DPPB-RELATED"/>
    <property type="match status" value="1"/>
</dbReference>
<evidence type="ECO:0000313" key="9">
    <source>
        <dbReference type="EMBL" id="SDK59657.1"/>
    </source>
</evidence>
<dbReference type="SUPFAM" id="SSF161098">
    <property type="entry name" value="MetI-like"/>
    <property type="match status" value="1"/>
</dbReference>
<feature type="domain" description="ABC transmembrane type-1" evidence="8">
    <location>
        <begin position="97"/>
        <end position="302"/>
    </location>
</feature>
<evidence type="ECO:0000256" key="4">
    <source>
        <dbReference type="ARBA" id="ARBA00022692"/>
    </source>
</evidence>
<dbReference type="OrthoDB" id="9807402at2"/>
<dbReference type="Pfam" id="PF00528">
    <property type="entry name" value="BPD_transp_1"/>
    <property type="match status" value="1"/>
</dbReference>
<dbReference type="InterPro" id="IPR045621">
    <property type="entry name" value="BPD_transp_1_N"/>
</dbReference>
<evidence type="ECO:0000256" key="1">
    <source>
        <dbReference type="ARBA" id="ARBA00004651"/>
    </source>
</evidence>
<feature type="transmembrane region" description="Helical" evidence="7">
    <location>
        <begin position="103"/>
        <end position="126"/>
    </location>
</feature>
<accession>A0A1G9D6Z7</accession>
<keyword evidence="3" id="KW-1003">Cell membrane</keyword>
<comment type="similarity">
    <text evidence="7">Belongs to the binding-protein-dependent transport system permease family.</text>
</comment>
<dbReference type="GO" id="GO:0005886">
    <property type="term" value="C:plasma membrane"/>
    <property type="evidence" value="ECO:0007669"/>
    <property type="project" value="UniProtKB-SubCell"/>
</dbReference>
<evidence type="ECO:0000259" key="8">
    <source>
        <dbReference type="PROSITE" id="PS50928"/>
    </source>
</evidence>
<dbReference type="InterPro" id="IPR035906">
    <property type="entry name" value="MetI-like_sf"/>
</dbReference>
<feature type="transmembrane region" description="Helical" evidence="7">
    <location>
        <begin position="138"/>
        <end position="158"/>
    </location>
</feature>
<comment type="subcellular location">
    <subcellularLocation>
        <location evidence="1 7">Cell membrane</location>
        <topology evidence="1 7">Multi-pass membrane protein</topology>
    </subcellularLocation>
</comment>
<organism evidence="9 10">
    <name type="scientific">Aliiruegeria lutimaris</name>
    <dbReference type="NCBI Taxonomy" id="571298"/>
    <lineage>
        <taxon>Bacteria</taxon>
        <taxon>Pseudomonadati</taxon>
        <taxon>Pseudomonadota</taxon>
        <taxon>Alphaproteobacteria</taxon>
        <taxon>Rhodobacterales</taxon>
        <taxon>Roseobacteraceae</taxon>
        <taxon>Aliiruegeria</taxon>
    </lineage>
</organism>
<evidence type="ECO:0000256" key="3">
    <source>
        <dbReference type="ARBA" id="ARBA00022475"/>
    </source>
</evidence>
<keyword evidence="10" id="KW-1185">Reference proteome</keyword>
<keyword evidence="4 7" id="KW-0812">Transmembrane</keyword>
<dbReference type="PROSITE" id="PS50928">
    <property type="entry name" value="ABC_TM1"/>
    <property type="match status" value="1"/>
</dbReference>